<accession>A0A438E6Z7</accession>
<dbReference type="Gene3D" id="1.20.1560.10">
    <property type="entry name" value="ABC transporter type 1, transmembrane domain"/>
    <property type="match status" value="1"/>
</dbReference>
<keyword evidence="4 5" id="KW-0472">Membrane</keyword>
<evidence type="ECO:0000259" key="6">
    <source>
        <dbReference type="PROSITE" id="PS50929"/>
    </source>
</evidence>
<evidence type="ECO:0000256" key="3">
    <source>
        <dbReference type="ARBA" id="ARBA00022989"/>
    </source>
</evidence>
<comment type="subcellular location">
    <subcellularLocation>
        <location evidence="1">Membrane</location>
        <topology evidence="1">Multi-pass membrane protein</topology>
    </subcellularLocation>
</comment>
<protein>
    <submittedName>
        <fullName evidence="7">ABC transporter B family member 26, chloroplastic</fullName>
    </submittedName>
</protein>
<dbReference type="GO" id="GO:0005524">
    <property type="term" value="F:ATP binding"/>
    <property type="evidence" value="ECO:0007669"/>
    <property type="project" value="InterPro"/>
</dbReference>
<dbReference type="Pfam" id="PF00664">
    <property type="entry name" value="ABC_membrane"/>
    <property type="match status" value="1"/>
</dbReference>
<evidence type="ECO:0000256" key="4">
    <source>
        <dbReference type="ARBA" id="ARBA00023136"/>
    </source>
</evidence>
<sequence length="88" mass="9830">MRETLYSALLFQDISFFDNETVGDLTSRLGADCQQVSRVIGNDLNLILRNVLQGTGALIYLLVLSWPLGLCTMMICSTLLIIMLLYGR</sequence>
<dbReference type="AlphaFoldDB" id="A0A438E6Z7"/>
<dbReference type="GO" id="GO:0016020">
    <property type="term" value="C:membrane"/>
    <property type="evidence" value="ECO:0007669"/>
    <property type="project" value="UniProtKB-SubCell"/>
</dbReference>
<evidence type="ECO:0000256" key="2">
    <source>
        <dbReference type="ARBA" id="ARBA00022692"/>
    </source>
</evidence>
<dbReference type="Proteomes" id="UP000288805">
    <property type="component" value="Unassembled WGS sequence"/>
</dbReference>
<dbReference type="PROSITE" id="PS50929">
    <property type="entry name" value="ABC_TM1F"/>
    <property type="match status" value="1"/>
</dbReference>
<dbReference type="EMBL" id="QGNW01001381">
    <property type="protein sequence ID" value="RVW43380.1"/>
    <property type="molecule type" value="Genomic_DNA"/>
</dbReference>
<evidence type="ECO:0000313" key="8">
    <source>
        <dbReference type="Proteomes" id="UP000288805"/>
    </source>
</evidence>
<proteinExistence type="predicted"/>
<reference evidence="7 8" key="1">
    <citation type="journal article" date="2018" name="PLoS Genet.">
        <title>Population sequencing reveals clonal diversity and ancestral inbreeding in the grapevine cultivar Chardonnay.</title>
        <authorList>
            <person name="Roach M.J."/>
            <person name="Johnson D.L."/>
            <person name="Bohlmann J."/>
            <person name="van Vuuren H.J."/>
            <person name="Jones S.J."/>
            <person name="Pretorius I.S."/>
            <person name="Schmidt S.A."/>
            <person name="Borneman A.R."/>
        </authorList>
    </citation>
    <scope>NUCLEOTIDE SEQUENCE [LARGE SCALE GENOMIC DNA]</scope>
    <source>
        <strain evidence="8">cv. Chardonnay</strain>
        <tissue evidence="7">Leaf</tissue>
    </source>
</reference>
<keyword evidence="2 5" id="KW-0812">Transmembrane</keyword>
<comment type="caution">
    <text evidence="7">The sequence shown here is derived from an EMBL/GenBank/DDBJ whole genome shotgun (WGS) entry which is preliminary data.</text>
</comment>
<dbReference type="PANTHER" id="PTHR24222">
    <property type="entry name" value="ABC TRANSPORTER B FAMILY"/>
    <property type="match status" value="1"/>
</dbReference>
<feature type="transmembrane region" description="Helical" evidence="5">
    <location>
        <begin position="58"/>
        <end position="86"/>
    </location>
</feature>
<dbReference type="SUPFAM" id="SSF90123">
    <property type="entry name" value="ABC transporter transmembrane region"/>
    <property type="match status" value="1"/>
</dbReference>
<dbReference type="GO" id="GO:0140359">
    <property type="term" value="F:ABC-type transporter activity"/>
    <property type="evidence" value="ECO:0007669"/>
    <property type="project" value="InterPro"/>
</dbReference>
<evidence type="ECO:0000256" key="5">
    <source>
        <dbReference type="SAM" id="Phobius"/>
    </source>
</evidence>
<dbReference type="InterPro" id="IPR036640">
    <property type="entry name" value="ABC1_TM_sf"/>
</dbReference>
<dbReference type="PANTHER" id="PTHR24222:SF64">
    <property type="entry name" value="ABC TRANSPORTER B FAMILY MEMBER 26, CHLOROPLASTIC"/>
    <property type="match status" value="1"/>
</dbReference>
<dbReference type="InterPro" id="IPR011527">
    <property type="entry name" value="ABC1_TM_dom"/>
</dbReference>
<keyword evidence="3 5" id="KW-1133">Transmembrane helix</keyword>
<name>A0A438E6Z7_VITVI</name>
<evidence type="ECO:0000256" key="1">
    <source>
        <dbReference type="ARBA" id="ARBA00004141"/>
    </source>
</evidence>
<organism evidence="7 8">
    <name type="scientific">Vitis vinifera</name>
    <name type="common">Grape</name>
    <dbReference type="NCBI Taxonomy" id="29760"/>
    <lineage>
        <taxon>Eukaryota</taxon>
        <taxon>Viridiplantae</taxon>
        <taxon>Streptophyta</taxon>
        <taxon>Embryophyta</taxon>
        <taxon>Tracheophyta</taxon>
        <taxon>Spermatophyta</taxon>
        <taxon>Magnoliopsida</taxon>
        <taxon>eudicotyledons</taxon>
        <taxon>Gunneridae</taxon>
        <taxon>Pentapetalae</taxon>
        <taxon>rosids</taxon>
        <taxon>Vitales</taxon>
        <taxon>Vitaceae</taxon>
        <taxon>Viteae</taxon>
        <taxon>Vitis</taxon>
    </lineage>
</organism>
<dbReference type="InterPro" id="IPR039421">
    <property type="entry name" value="Type_1_exporter"/>
</dbReference>
<evidence type="ECO:0000313" key="7">
    <source>
        <dbReference type="EMBL" id="RVW43380.1"/>
    </source>
</evidence>
<gene>
    <name evidence="7" type="primary">ABCB26_4</name>
    <name evidence="7" type="ORF">CK203_070297</name>
</gene>
<feature type="domain" description="ABC transmembrane type-1" evidence="6">
    <location>
        <begin position="1"/>
        <end position="88"/>
    </location>
</feature>